<dbReference type="EMBL" id="QNRK01000039">
    <property type="protein sequence ID" value="RBP04570.1"/>
    <property type="molecule type" value="Genomic_DNA"/>
</dbReference>
<proteinExistence type="predicted"/>
<protein>
    <recommendedName>
        <fullName evidence="4">Porin</fullName>
    </recommendedName>
</protein>
<evidence type="ECO:0000313" key="3">
    <source>
        <dbReference type="Proteomes" id="UP000253529"/>
    </source>
</evidence>
<keyword evidence="3" id="KW-1185">Reference proteome</keyword>
<dbReference type="Proteomes" id="UP000253529">
    <property type="component" value="Unassembled WGS sequence"/>
</dbReference>
<dbReference type="RefSeq" id="WP_113892130.1">
    <property type="nucleotide sequence ID" value="NZ_QNRK01000039.1"/>
</dbReference>
<feature type="chain" id="PRO_5016776275" description="Porin" evidence="1">
    <location>
        <begin position="23"/>
        <end position="76"/>
    </location>
</feature>
<evidence type="ECO:0008006" key="4">
    <source>
        <dbReference type="Google" id="ProtNLM"/>
    </source>
</evidence>
<evidence type="ECO:0000313" key="2">
    <source>
        <dbReference type="EMBL" id="RBP04570.1"/>
    </source>
</evidence>
<sequence length="76" mass="7644">MAPIRAFLIVALALSAFAPIHAAELPSQARKAKTPESAQAQRKCNVGGLVGVLAANGVCVKLSGSVSAEFGSGPIK</sequence>
<feature type="signal peptide" evidence="1">
    <location>
        <begin position="1"/>
        <end position="22"/>
    </location>
</feature>
<gene>
    <name evidence="2" type="ORF">DFR50_13947</name>
</gene>
<comment type="caution">
    <text evidence="2">The sequence shown here is derived from an EMBL/GenBank/DDBJ whole genome shotgun (WGS) entry which is preliminary data.</text>
</comment>
<accession>A0A366ESA4</accession>
<evidence type="ECO:0000256" key="1">
    <source>
        <dbReference type="SAM" id="SignalP"/>
    </source>
</evidence>
<keyword evidence="1" id="KW-0732">Signal</keyword>
<dbReference type="AlphaFoldDB" id="A0A366ESA4"/>
<name>A0A366ESA4_9HYPH</name>
<reference evidence="2 3" key="1">
    <citation type="submission" date="2018-06" db="EMBL/GenBank/DDBJ databases">
        <title>Genomic Encyclopedia of Type Strains, Phase IV (KMG-IV): sequencing the most valuable type-strain genomes for metagenomic binning, comparative biology and taxonomic classification.</title>
        <authorList>
            <person name="Goeker M."/>
        </authorList>
    </citation>
    <scope>NUCLEOTIDE SEQUENCE [LARGE SCALE GENOMIC DNA]</scope>
    <source>
        <strain evidence="2 3">DSM 24875</strain>
    </source>
</reference>
<organism evidence="2 3">
    <name type="scientific">Roseiarcus fermentans</name>
    <dbReference type="NCBI Taxonomy" id="1473586"/>
    <lineage>
        <taxon>Bacteria</taxon>
        <taxon>Pseudomonadati</taxon>
        <taxon>Pseudomonadota</taxon>
        <taxon>Alphaproteobacteria</taxon>
        <taxon>Hyphomicrobiales</taxon>
        <taxon>Roseiarcaceae</taxon>
        <taxon>Roseiarcus</taxon>
    </lineage>
</organism>